<gene>
    <name evidence="1" type="ORF">ENSA7_26120</name>
</gene>
<proteinExistence type="predicted"/>
<dbReference type="AlphaFoldDB" id="A0A2S9YRD7"/>
<evidence type="ECO:0000313" key="1">
    <source>
        <dbReference type="EMBL" id="PRQ07622.1"/>
    </source>
</evidence>
<evidence type="ECO:0000313" key="2">
    <source>
        <dbReference type="Proteomes" id="UP000238823"/>
    </source>
</evidence>
<sequence>MSVTTVRNAPAARVAGLLGACLIACLGLGSGCGWKLETREAPSALGQAADGGPADAGARAVAAAFSLPNDDGSHVSLDDLLAEGRPAVLVFYRGHW</sequence>
<dbReference type="RefSeq" id="WP_106089633.1">
    <property type="nucleotide sequence ID" value="NZ_PVNL01000051.1"/>
</dbReference>
<dbReference type="EMBL" id="PVNL01000051">
    <property type="protein sequence ID" value="PRQ07622.1"/>
    <property type="molecule type" value="Genomic_DNA"/>
</dbReference>
<accession>A0A2S9YRD7</accession>
<dbReference type="Gene3D" id="3.40.30.10">
    <property type="entry name" value="Glutaredoxin"/>
    <property type="match status" value="1"/>
</dbReference>
<dbReference type="PROSITE" id="PS51257">
    <property type="entry name" value="PROKAR_LIPOPROTEIN"/>
    <property type="match status" value="1"/>
</dbReference>
<comment type="caution">
    <text evidence="1">The sequence shown here is derived from an EMBL/GenBank/DDBJ whole genome shotgun (WGS) entry which is preliminary data.</text>
</comment>
<dbReference type="SUPFAM" id="SSF52833">
    <property type="entry name" value="Thioredoxin-like"/>
    <property type="match status" value="1"/>
</dbReference>
<name>A0A2S9YRD7_9BACT</name>
<dbReference type="Proteomes" id="UP000238823">
    <property type="component" value="Unassembled WGS sequence"/>
</dbReference>
<organism evidence="1 2">
    <name type="scientific">Enhygromyxa salina</name>
    <dbReference type="NCBI Taxonomy" id="215803"/>
    <lineage>
        <taxon>Bacteria</taxon>
        <taxon>Pseudomonadati</taxon>
        <taxon>Myxococcota</taxon>
        <taxon>Polyangia</taxon>
        <taxon>Nannocystales</taxon>
        <taxon>Nannocystaceae</taxon>
        <taxon>Enhygromyxa</taxon>
    </lineage>
</organism>
<protein>
    <submittedName>
        <fullName evidence="1">Uncharacterized protein</fullName>
    </submittedName>
</protein>
<dbReference type="OrthoDB" id="5526834at2"/>
<reference evidence="1 2" key="1">
    <citation type="submission" date="2018-03" db="EMBL/GenBank/DDBJ databases">
        <title>Draft Genome Sequences of the Obligatory Marine Myxobacteria Enhygromyxa salina SWB007.</title>
        <authorList>
            <person name="Poehlein A."/>
            <person name="Moghaddam J.A."/>
            <person name="Harms H."/>
            <person name="Alanjari M."/>
            <person name="Koenig G.M."/>
            <person name="Daniel R."/>
            <person name="Schaeberle T.F."/>
        </authorList>
    </citation>
    <scope>NUCLEOTIDE SEQUENCE [LARGE SCALE GENOMIC DNA]</scope>
    <source>
        <strain evidence="1 2">SWB007</strain>
    </source>
</reference>
<dbReference type="InterPro" id="IPR036249">
    <property type="entry name" value="Thioredoxin-like_sf"/>
</dbReference>